<name>A0ABP0FA84_CLALP</name>
<dbReference type="SMART" id="SM00252">
    <property type="entry name" value="SH2"/>
    <property type="match status" value="2"/>
</dbReference>
<dbReference type="PROSITE" id="PS50004">
    <property type="entry name" value="C2"/>
    <property type="match status" value="1"/>
</dbReference>
<dbReference type="Gene3D" id="2.60.40.150">
    <property type="entry name" value="C2 domain"/>
    <property type="match status" value="1"/>
</dbReference>
<dbReference type="Pfam" id="PF00616">
    <property type="entry name" value="RasGAP"/>
    <property type="match status" value="1"/>
</dbReference>
<dbReference type="InterPro" id="IPR001936">
    <property type="entry name" value="RasGAP_dom"/>
</dbReference>
<organism evidence="11 12">
    <name type="scientific">Clavelina lepadiformis</name>
    <name type="common">Light-bulb sea squirt</name>
    <name type="synonym">Ascidia lepadiformis</name>
    <dbReference type="NCBI Taxonomy" id="159417"/>
    <lineage>
        <taxon>Eukaryota</taxon>
        <taxon>Metazoa</taxon>
        <taxon>Chordata</taxon>
        <taxon>Tunicata</taxon>
        <taxon>Ascidiacea</taxon>
        <taxon>Aplousobranchia</taxon>
        <taxon>Clavelinidae</taxon>
        <taxon>Clavelina</taxon>
    </lineage>
</organism>
<dbReference type="Pfam" id="PF00017">
    <property type="entry name" value="SH2"/>
    <property type="match status" value="2"/>
</dbReference>
<feature type="domain" description="SH3" evidence="7">
    <location>
        <begin position="184"/>
        <end position="249"/>
    </location>
</feature>
<dbReference type="InterPro" id="IPR023152">
    <property type="entry name" value="RasGAP_CS"/>
</dbReference>
<dbReference type="Gene3D" id="3.30.505.10">
    <property type="entry name" value="SH2 domain"/>
    <property type="match status" value="2"/>
</dbReference>
<evidence type="ECO:0000259" key="7">
    <source>
        <dbReference type="PROSITE" id="PS50002"/>
    </source>
</evidence>
<feature type="domain" description="Ras-GAP" evidence="10">
    <location>
        <begin position="668"/>
        <end position="865"/>
    </location>
</feature>
<dbReference type="Pfam" id="PF00169">
    <property type="entry name" value="PH"/>
    <property type="match status" value="1"/>
</dbReference>
<dbReference type="Gene3D" id="2.30.29.30">
    <property type="entry name" value="Pleckstrin-homology domain (PH domain)/Phosphotyrosine-binding domain (PTB)"/>
    <property type="match status" value="1"/>
</dbReference>
<dbReference type="Gene3D" id="1.10.506.10">
    <property type="entry name" value="GTPase Activation - p120gap, domain 1"/>
    <property type="match status" value="2"/>
</dbReference>
<keyword evidence="3 4" id="KW-0727">SH2 domain</keyword>
<dbReference type="InterPro" id="IPR039360">
    <property type="entry name" value="Ras_GTPase"/>
</dbReference>
<evidence type="ECO:0000256" key="5">
    <source>
        <dbReference type="PROSITE-ProRule" id="PRU00192"/>
    </source>
</evidence>
<evidence type="ECO:0000259" key="10">
    <source>
        <dbReference type="PROSITE" id="PS50018"/>
    </source>
</evidence>
<dbReference type="Pfam" id="PF00168">
    <property type="entry name" value="C2"/>
    <property type="match status" value="1"/>
</dbReference>
<dbReference type="SMART" id="SM00233">
    <property type="entry name" value="PH"/>
    <property type="match status" value="1"/>
</dbReference>
<dbReference type="Proteomes" id="UP001642483">
    <property type="component" value="Unassembled WGS sequence"/>
</dbReference>
<dbReference type="EMBL" id="CAWYQH010000035">
    <property type="protein sequence ID" value="CAK8676614.1"/>
    <property type="molecule type" value="Genomic_DNA"/>
</dbReference>
<dbReference type="PANTHER" id="PTHR10194">
    <property type="entry name" value="RAS GTPASE-ACTIVATING PROTEINS"/>
    <property type="match status" value="1"/>
</dbReference>
<reference evidence="11 12" key="1">
    <citation type="submission" date="2024-02" db="EMBL/GenBank/DDBJ databases">
        <authorList>
            <person name="Daric V."/>
            <person name="Darras S."/>
        </authorList>
    </citation>
    <scope>NUCLEOTIDE SEQUENCE [LARGE SCALE GENOMIC DNA]</scope>
</reference>
<dbReference type="InterPro" id="IPR011993">
    <property type="entry name" value="PH-like_dom_sf"/>
</dbReference>
<evidence type="ECO:0000259" key="8">
    <source>
        <dbReference type="PROSITE" id="PS50003"/>
    </source>
</evidence>
<dbReference type="PANTHER" id="PTHR10194:SF146">
    <property type="entry name" value="RAS GTPASE-ACTIVATING PROTEIN 1"/>
    <property type="match status" value="1"/>
</dbReference>
<dbReference type="SUPFAM" id="SSF50044">
    <property type="entry name" value="SH3-domain"/>
    <property type="match status" value="1"/>
</dbReference>
<dbReference type="PROSITE" id="PS00509">
    <property type="entry name" value="RAS_GTPASE_ACTIV_1"/>
    <property type="match status" value="1"/>
</dbReference>
<dbReference type="SUPFAM" id="SSF48350">
    <property type="entry name" value="GTPase activation domain, GAP"/>
    <property type="match status" value="1"/>
</dbReference>
<dbReference type="SUPFAM" id="SSF49562">
    <property type="entry name" value="C2 domain (Calcium/lipid-binding domain, CaLB)"/>
    <property type="match status" value="1"/>
</dbReference>
<keyword evidence="12" id="KW-1185">Reference proteome</keyword>
<feature type="domain" description="SH2" evidence="6">
    <location>
        <begin position="86"/>
        <end position="177"/>
    </location>
</feature>
<proteinExistence type="predicted"/>
<accession>A0ABP0FA84</accession>
<dbReference type="InterPro" id="IPR035892">
    <property type="entry name" value="C2_domain_sf"/>
</dbReference>
<dbReference type="PROSITE" id="PS50018">
    <property type="entry name" value="RAS_GTPASE_ACTIV_2"/>
    <property type="match status" value="1"/>
</dbReference>
<evidence type="ECO:0000256" key="3">
    <source>
        <dbReference type="ARBA" id="ARBA00022999"/>
    </source>
</evidence>
<evidence type="ECO:0000313" key="12">
    <source>
        <dbReference type="Proteomes" id="UP001642483"/>
    </source>
</evidence>
<dbReference type="SMART" id="SM00323">
    <property type="entry name" value="RasGAP"/>
    <property type="match status" value="1"/>
</dbReference>
<dbReference type="PROSITE" id="PS50003">
    <property type="entry name" value="PH_DOMAIN"/>
    <property type="match status" value="1"/>
</dbReference>
<dbReference type="InterPro" id="IPR036860">
    <property type="entry name" value="SH2_dom_sf"/>
</dbReference>
<evidence type="ECO:0000256" key="4">
    <source>
        <dbReference type="PROSITE-ProRule" id="PRU00191"/>
    </source>
</evidence>
<sequence length="974" mass="110795">MPHGMMASQYNQMESQYDQIGSSQYNQMATAQYSQWHSSIGSDNFDDGEGSFDHEVHEDELVAMMSGSHEFSVDGDHLDIPPQQCWYHGKLDRRIAEERLLEVNVPGCFLVRESERKSGSYVLSFLSENSGTTHFRIVSVCGDFYIGGRQFESLEQLVAYYMFRSCLLEGEVLQQTVAPPEPVDDRRRVQAILPYQRYPDADNDEISFEKDDIFIVHNEWMDGKWLWVTSLRTNESGCVFRDLVRDVARDIDPHEGKEWFHANISKEEAYNLLSAVNRNGSYLIRESDSTPGDYVLYFFTNNKIQRFKIHRKSYNRFEMGGRSYESIDDIVDHYIHEQILEGQTLTRAVPKTADISRQCHVDIYETLSRATASDQLGSRAIINEPGVLKKGQLYKKGMGKRGHDMKKWKSMFFVLHGEKQHLYYFEHEKKTKPKGLIDLSYGAVYPVHESYFGRPHCFQIVIRALNEVTSSYFCADSSDVAQDWMKLLRANCAKPNRQPLPKPNSARQVRSLHVTIEAAHKLVSRTTCRPYCTLSLNTVHVGRTKVKEGLKPVWTEEFIFDDIPPDVDSITVGVHNAAKRSKHSSIGEVSVHFRKLSTGKTVDEWYSLVPSSTGSIVSASSTSCGSVRVRARYCNELIMPAEEYNLLKDLVTTDMTVVCALAQVCGQDRTVLASVLLRTFRQSKSETDLILSLNEREIRCKDSEPGTLFRATTLASTIMEQYMRATCPSFVSLALKDVVKQIVESGQSCELNPAKLQNGEEKEIAVNKETLLGYLRAVLASILVSQSIFPKELRYVFGHLQHCVSQRWPDDPLVKVRVVSGFMFLRLICPAIINPKMFNMISDTPSPTAARSLLLVAKSIQNLANLVEFGAKEYYMEGVNSFIVENKPKIVHFIEELGNRNIPPSSGRHVADRYGAKLDITRDLASLYQICKEHLSELQALSNKESSLKRLLGVIELLNKQQTAYQQRLRQQDR</sequence>
<dbReference type="PRINTS" id="PR00401">
    <property type="entry name" value="SH2DOMAIN"/>
</dbReference>
<dbReference type="CDD" id="cd11788">
    <property type="entry name" value="SH3_RasGAP"/>
    <property type="match status" value="1"/>
</dbReference>
<dbReference type="Gene3D" id="2.30.30.40">
    <property type="entry name" value="SH3 Domains"/>
    <property type="match status" value="1"/>
</dbReference>
<dbReference type="InterPro" id="IPR036028">
    <property type="entry name" value="SH3-like_dom_sf"/>
</dbReference>
<feature type="domain" description="SH2" evidence="6">
    <location>
        <begin position="259"/>
        <end position="349"/>
    </location>
</feature>
<evidence type="ECO:0000313" key="11">
    <source>
        <dbReference type="EMBL" id="CAK8676614.1"/>
    </source>
</evidence>
<dbReference type="SMART" id="SM00239">
    <property type="entry name" value="C2"/>
    <property type="match status" value="1"/>
</dbReference>
<dbReference type="SUPFAM" id="SSF50729">
    <property type="entry name" value="PH domain-like"/>
    <property type="match status" value="1"/>
</dbReference>
<gene>
    <name evidence="11" type="ORF">CVLEPA_LOCUS6067</name>
</gene>
<keyword evidence="1 5" id="KW-0728">SH3 domain</keyword>
<keyword evidence="2" id="KW-0343">GTPase activation</keyword>
<evidence type="ECO:0000256" key="1">
    <source>
        <dbReference type="ARBA" id="ARBA00022443"/>
    </source>
</evidence>
<evidence type="ECO:0000259" key="6">
    <source>
        <dbReference type="PROSITE" id="PS50001"/>
    </source>
</evidence>
<dbReference type="InterPro" id="IPR001452">
    <property type="entry name" value="SH3_domain"/>
</dbReference>
<dbReference type="InterPro" id="IPR000008">
    <property type="entry name" value="C2_dom"/>
</dbReference>
<dbReference type="InterPro" id="IPR008936">
    <property type="entry name" value="Rho_GTPase_activation_prot"/>
</dbReference>
<dbReference type="InterPro" id="IPR001849">
    <property type="entry name" value="PH_domain"/>
</dbReference>
<evidence type="ECO:0000259" key="9">
    <source>
        <dbReference type="PROSITE" id="PS50004"/>
    </source>
</evidence>
<dbReference type="CDD" id="cd13260">
    <property type="entry name" value="PH_RASA1"/>
    <property type="match status" value="1"/>
</dbReference>
<feature type="domain" description="C2" evidence="9">
    <location>
        <begin position="493"/>
        <end position="606"/>
    </location>
</feature>
<dbReference type="InterPro" id="IPR000980">
    <property type="entry name" value="SH2"/>
</dbReference>
<dbReference type="PROSITE" id="PS50001">
    <property type="entry name" value="SH2"/>
    <property type="match status" value="2"/>
</dbReference>
<protein>
    <recommendedName>
        <fullName evidence="13">Ras GTPase-activating protein 1</fullName>
    </recommendedName>
</protein>
<evidence type="ECO:0008006" key="13">
    <source>
        <dbReference type="Google" id="ProtNLM"/>
    </source>
</evidence>
<dbReference type="InterPro" id="IPR035652">
    <property type="entry name" value="RasGAP_SH3"/>
</dbReference>
<feature type="domain" description="PH" evidence="8">
    <location>
        <begin position="386"/>
        <end position="493"/>
    </location>
</feature>
<evidence type="ECO:0000256" key="2">
    <source>
        <dbReference type="ARBA" id="ARBA00022468"/>
    </source>
</evidence>
<dbReference type="SUPFAM" id="SSF55550">
    <property type="entry name" value="SH2 domain"/>
    <property type="match status" value="2"/>
</dbReference>
<dbReference type="PROSITE" id="PS50002">
    <property type="entry name" value="SH3"/>
    <property type="match status" value="1"/>
</dbReference>
<comment type="caution">
    <text evidence="11">The sequence shown here is derived from an EMBL/GenBank/DDBJ whole genome shotgun (WGS) entry which is preliminary data.</text>
</comment>